<reference evidence="2 3" key="1">
    <citation type="journal article" date="2016" name="Mol. Biol. Evol.">
        <title>Comparative Genomics of Early-Diverging Mushroom-Forming Fungi Provides Insights into the Origins of Lignocellulose Decay Capabilities.</title>
        <authorList>
            <person name="Nagy L.G."/>
            <person name="Riley R."/>
            <person name="Tritt A."/>
            <person name="Adam C."/>
            <person name="Daum C."/>
            <person name="Floudas D."/>
            <person name="Sun H."/>
            <person name="Yadav J.S."/>
            <person name="Pangilinan J."/>
            <person name="Larsson K.H."/>
            <person name="Matsuura K."/>
            <person name="Barry K."/>
            <person name="Labutti K."/>
            <person name="Kuo R."/>
            <person name="Ohm R.A."/>
            <person name="Bhattacharya S.S."/>
            <person name="Shirouzu T."/>
            <person name="Yoshinaga Y."/>
            <person name="Martin F.M."/>
            <person name="Grigoriev I.V."/>
            <person name="Hibbett D.S."/>
        </authorList>
    </citation>
    <scope>NUCLEOTIDE SEQUENCE [LARGE SCALE GENOMIC DNA]</scope>
    <source>
        <strain evidence="2 3">HHB9708</strain>
    </source>
</reference>
<name>A0A164P0Y6_9AGAM</name>
<evidence type="ECO:0000313" key="3">
    <source>
        <dbReference type="Proteomes" id="UP000076722"/>
    </source>
</evidence>
<evidence type="ECO:0000256" key="1">
    <source>
        <dbReference type="SAM" id="MobiDB-lite"/>
    </source>
</evidence>
<organism evidence="2 3">
    <name type="scientific">Sistotremastrum niveocremeum HHB9708</name>
    <dbReference type="NCBI Taxonomy" id="1314777"/>
    <lineage>
        <taxon>Eukaryota</taxon>
        <taxon>Fungi</taxon>
        <taxon>Dikarya</taxon>
        <taxon>Basidiomycota</taxon>
        <taxon>Agaricomycotina</taxon>
        <taxon>Agaricomycetes</taxon>
        <taxon>Sistotremastrales</taxon>
        <taxon>Sistotremastraceae</taxon>
        <taxon>Sertulicium</taxon>
        <taxon>Sertulicium niveocremeum</taxon>
    </lineage>
</organism>
<feature type="region of interest" description="Disordered" evidence="1">
    <location>
        <begin position="1"/>
        <end position="36"/>
    </location>
</feature>
<keyword evidence="3" id="KW-1185">Reference proteome</keyword>
<accession>A0A164P0Y6</accession>
<feature type="region of interest" description="Disordered" evidence="1">
    <location>
        <begin position="116"/>
        <end position="136"/>
    </location>
</feature>
<dbReference type="AlphaFoldDB" id="A0A164P0Y6"/>
<feature type="compositionally biased region" description="Polar residues" evidence="1">
    <location>
        <begin position="197"/>
        <end position="210"/>
    </location>
</feature>
<protein>
    <submittedName>
        <fullName evidence="2">Uncharacterized protein</fullName>
    </submittedName>
</protein>
<feature type="compositionally biased region" description="Polar residues" evidence="1">
    <location>
        <begin position="221"/>
        <end position="232"/>
    </location>
</feature>
<sequence length="418" mass="44134">MSQDFTGSEISSGNGSDGGRGGDIGAHNTTTDASGSINDAKTYFANGYISQGIDVVIPANGSGTIVINNAGNTITTTSTQSVVDNSTIHNDTSTHVVSLHRDESAFFFVNIGTITRGGHRRTHSKPSAPSSTANAQELPVSIDKGSIHSAAVEEASSANSPQSTVDVILSTDIVSIPHSASPTENRSVSQKGEERSSASTTPKVDRTTSAVPALSKPESPATLNSLPNSPSAVQPRHEPAPGVIPLGPPPVPPHPSHLHRSASVHEHKPNLPKQSSPSVPQSHNSSAQSPMGPQTPLTSHDASPANSSPSSYTSSVYSLPEVHRPALEDFQYYSEPAVISQDEARQSTHIISMPTPRPWDSSPISSSQRPSKALSYDEEWVGHIPEPHLFTQNGSHEQGIIARRSTLPVPPDYEWPGW</sequence>
<dbReference type="STRING" id="1314777.A0A164P0Y6"/>
<feature type="region of interest" description="Disordered" evidence="1">
    <location>
        <begin position="176"/>
        <end position="316"/>
    </location>
</feature>
<dbReference type="EMBL" id="KV419438">
    <property type="protein sequence ID" value="KZS88245.1"/>
    <property type="molecule type" value="Genomic_DNA"/>
</dbReference>
<feature type="compositionally biased region" description="Gly residues" evidence="1">
    <location>
        <begin position="15"/>
        <end position="24"/>
    </location>
</feature>
<feature type="compositionally biased region" description="Polar residues" evidence="1">
    <location>
        <begin position="27"/>
        <end position="36"/>
    </location>
</feature>
<proteinExistence type="predicted"/>
<evidence type="ECO:0000313" key="2">
    <source>
        <dbReference type="EMBL" id="KZS88245.1"/>
    </source>
</evidence>
<feature type="compositionally biased region" description="Polar residues" evidence="1">
    <location>
        <begin position="178"/>
        <end position="190"/>
    </location>
</feature>
<feature type="compositionally biased region" description="Pro residues" evidence="1">
    <location>
        <begin position="246"/>
        <end position="255"/>
    </location>
</feature>
<dbReference type="Proteomes" id="UP000076722">
    <property type="component" value="Unassembled WGS sequence"/>
</dbReference>
<feature type="compositionally biased region" description="Low complexity" evidence="1">
    <location>
        <begin position="299"/>
        <end position="316"/>
    </location>
</feature>
<feature type="compositionally biased region" description="Polar residues" evidence="1">
    <location>
        <begin position="287"/>
        <end position="298"/>
    </location>
</feature>
<feature type="compositionally biased region" description="Polar residues" evidence="1">
    <location>
        <begin position="125"/>
        <end position="135"/>
    </location>
</feature>
<gene>
    <name evidence="2" type="ORF">SISNIDRAFT_490257</name>
</gene>
<feature type="compositionally biased region" description="Low complexity" evidence="1">
    <location>
        <begin position="274"/>
        <end position="286"/>
    </location>
</feature>